<gene>
    <name evidence="3" type="primary">smpB</name>
    <name evidence="5" type="ORF">FHX50_000261</name>
</gene>
<dbReference type="EMBL" id="JACHWP010000001">
    <property type="protein sequence ID" value="MBB3022013.1"/>
    <property type="molecule type" value="Genomic_DNA"/>
</dbReference>
<comment type="function">
    <text evidence="3">Required for rescue of stalled ribosomes mediated by trans-translation. Binds to transfer-messenger RNA (tmRNA), required for stable association of tmRNA with ribosomes. tmRNA and SmpB together mimic tRNA shape, replacing the anticodon stem-loop with SmpB. tmRNA is encoded by the ssrA gene; the 2 termini fold to resemble tRNA(Ala) and it encodes a 'tag peptide', a short internal open reading frame. During trans-translation Ala-aminoacylated tmRNA acts like a tRNA, entering the A-site of stalled ribosomes, displacing the stalled mRNA. The ribosome then switches to translate the ORF on the tmRNA; the nascent peptide is terminated with the 'tag peptide' encoded by the tmRNA and targeted for degradation. The ribosome is freed to recommence translation, which seems to be the essential function of trans-translation.</text>
</comment>
<dbReference type="PANTHER" id="PTHR30308:SF2">
    <property type="entry name" value="SSRA-BINDING PROTEIN"/>
    <property type="match status" value="1"/>
</dbReference>
<dbReference type="Pfam" id="PF01668">
    <property type="entry name" value="SmpB"/>
    <property type="match status" value="1"/>
</dbReference>
<dbReference type="GO" id="GO:0070930">
    <property type="term" value="P:trans-translation-dependent protein tagging"/>
    <property type="evidence" value="ECO:0007669"/>
    <property type="project" value="TreeGrafter"/>
</dbReference>
<feature type="compositionally biased region" description="Basic and acidic residues" evidence="4">
    <location>
        <begin position="145"/>
        <end position="162"/>
    </location>
</feature>
<dbReference type="NCBIfam" id="NF003843">
    <property type="entry name" value="PRK05422.1"/>
    <property type="match status" value="1"/>
</dbReference>
<evidence type="ECO:0000256" key="1">
    <source>
        <dbReference type="ARBA" id="ARBA00022490"/>
    </source>
</evidence>
<comment type="caution">
    <text evidence="5">The sequence shown here is derived from an EMBL/GenBank/DDBJ whole genome shotgun (WGS) entry which is preliminary data.</text>
</comment>
<dbReference type="RefSeq" id="WP_183373740.1">
    <property type="nucleotide sequence ID" value="NZ_CBCSFZ010000003.1"/>
</dbReference>
<evidence type="ECO:0000313" key="6">
    <source>
        <dbReference type="Proteomes" id="UP000568050"/>
    </source>
</evidence>
<dbReference type="PANTHER" id="PTHR30308">
    <property type="entry name" value="TMRNA-BINDING COMPONENT OF TRANS-TRANSLATION TAGGING COMPLEX"/>
    <property type="match status" value="1"/>
</dbReference>
<evidence type="ECO:0000256" key="4">
    <source>
        <dbReference type="SAM" id="MobiDB-lite"/>
    </source>
</evidence>
<comment type="similarity">
    <text evidence="3">Belongs to the SmpB family.</text>
</comment>
<keyword evidence="1 3" id="KW-0963">Cytoplasm</keyword>
<comment type="subcellular location">
    <subcellularLocation>
        <location evidence="3">Cytoplasm</location>
    </subcellularLocation>
    <text evidence="3">The tmRNA-SmpB complex associates with stalled 70S ribosomes.</text>
</comment>
<protein>
    <recommendedName>
        <fullName evidence="3">SsrA-binding protein</fullName>
    </recommendedName>
    <alternativeName>
        <fullName evidence="3">Small protein B</fullName>
    </alternativeName>
</protein>
<feature type="region of interest" description="Disordered" evidence="4">
    <location>
        <begin position="145"/>
        <end position="172"/>
    </location>
</feature>
<dbReference type="AlphaFoldDB" id="A0A839QNG4"/>
<dbReference type="Gene3D" id="2.40.280.10">
    <property type="match status" value="1"/>
</dbReference>
<proteinExistence type="inferred from homology"/>
<dbReference type="InterPro" id="IPR023620">
    <property type="entry name" value="SmpB"/>
</dbReference>
<dbReference type="GO" id="GO:0005829">
    <property type="term" value="C:cytosol"/>
    <property type="evidence" value="ECO:0007669"/>
    <property type="project" value="TreeGrafter"/>
</dbReference>
<dbReference type="SUPFAM" id="SSF74982">
    <property type="entry name" value="Small protein B (SmpB)"/>
    <property type="match status" value="1"/>
</dbReference>
<dbReference type="PROSITE" id="PS01317">
    <property type="entry name" value="SSRP"/>
    <property type="match status" value="1"/>
</dbReference>
<organism evidence="5 6">
    <name type="scientific">Helcobacillus massiliensis</name>
    <dbReference type="NCBI Taxonomy" id="521392"/>
    <lineage>
        <taxon>Bacteria</taxon>
        <taxon>Bacillati</taxon>
        <taxon>Actinomycetota</taxon>
        <taxon>Actinomycetes</taxon>
        <taxon>Micrococcales</taxon>
        <taxon>Dermabacteraceae</taxon>
        <taxon>Helcobacillus</taxon>
    </lineage>
</organism>
<evidence type="ECO:0000313" key="5">
    <source>
        <dbReference type="EMBL" id="MBB3022013.1"/>
    </source>
</evidence>
<keyword evidence="6" id="KW-1185">Reference proteome</keyword>
<accession>A0A839QNG4</accession>
<evidence type="ECO:0000256" key="3">
    <source>
        <dbReference type="HAMAP-Rule" id="MF_00023"/>
    </source>
</evidence>
<dbReference type="InterPro" id="IPR000037">
    <property type="entry name" value="SsrA-bd_prot"/>
</dbReference>
<dbReference type="Proteomes" id="UP000568050">
    <property type="component" value="Unassembled WGS sequence"/>
</dbReference>
<feature type="region of interest" description="Disordered" evidence="4">
    <location>
        <begin position="1"/>
        <end position="20"/>
    </location>
</feature>
<reference evidence="5 6" key="1">
    <citation type="submission" date="2020-08" db="EMBL/GenBank/DDBJ databases">
        <title>Sequencing the genomes of 1000 actinobacteria strains.</title>
        <authorList>
            <person name="Klenk H.-P."/>
        </authorList>
    </citation>
    <scope>NUCLEOTIDE SEQUENCE [LARGE SCALE GENOMIC DNA]</scope>
    <source>
        <strain evidence="5 6">DSM 23040</strain>
    </source>
</reference>
<dbReference type="InterPro" id="IPR020081">
    <property type="entry name" value="SsrA-bd_prot_CS"/>
</dbReference>
<dbReference type="HAMAP" id="MF_00023">
    <property type="entry name" value="SmpB"/>
    <property type="match status" value="1"/>
</dbReference>
<dbReference type="GO" id="GO:0070929">
    <property type="term" value="P:trans-translation"/>
    <property type="evidence" value="ECO:0007669"/>
    <property type="project" value="UniProtKB-UniRule"/>
</dbReference>
<dbReference type="NCBIfam" id="TIGR00086">
    <property type="entry name" value="smpB"/>
    <property type="match status" value="1"/>
</dbReference>
<evidence type="ECO:0000256" key="2">
    <source>
        <dbReference type="ARBA" id="ARBA00022884"/>
    </source>
</evidence>
<keyword evidence="2 3" id="KW-0694">RNA-binding</keyword>
<name>A0A839QNG4_9MICO</name>
<feature type="compositionally biased region" description="Basic residues" evidence="4">
    <location>
        <begin position="163"/>
        <end position="172"/>
    </location>
</feature>
<dbReference type="CDD" id="cd09294">
    <property type="entry name" value="SmpB"/>
    <property type="match status" value="1"/>
</dbReference>
<sequence>MSTKASKSGKRPGGDAPERKKVLISSNKRALHDYHIDATWEAGIVLTGTEVKSLRDRGASLVDGFCYIDGGEMWMEHVHIAPYVKGTWTNHAARRKRKLLMHKSEILKLMGKTREKGHTIVPLELYFLGSHAKVKVALARGKKEWDKRQTLREKQDNREAQRAMRHREKLGG</sequence>
<dbReference type="GO" id="GO:0003723">
    <property type="term" value="F:RNA binding"/>
    <property type="evidence" value="ECO:0007669"/>
    <property type="project" value="UniProtKB-UniRule"/>
</dbReference>